<dbReference type="Proteomes" id="UP000606193">
    <property type="component" value="Unassembled WGS sequence"/>
</dbReference>
<dbReference type="Pfam" id="PF13306">
    <property type="entry name" value="LRR_5"/>
    <property type="match status" value="1"/>
</dbReference>
<comment type="caution">
    <text evidence="1">The sequence shown here is derived from an EMBL/GenBank/DDBJ whole genome shotgun (WGS) entry which is preliminary data.</text>
</comment>
<proteinExistence type="predicted"/>
<protein>
    <submittedName>
        <fullName evidence="1">Leucine-rich repeat protein</fullName>
    </submittedName>
</protein>
<gene>
    <name evidence="1" type="ORF">H8704_12670</name>
</gene>
<accession>A0ABR7N4C3</accession>
<keyword evidence="2" id="KW-1185">Reference proteome</keyword>
<dbReference type="Gene3D" id="3.40.50.12480">
    <property type="match status" value="1"/>
</dbReference>
<sequence>MGPVTSIDDNAFKDNTTINEITIGKQIKSIGKNAFDGCENLKKIIIKSEKLKAGNVGKNAFANGSDEVIVKTLKKKLEAYKKLLKKRGISKNASFES</sequence>
<dbReference type="InterPro" id="IPR026906">
    <property type="entry name" value="LRR_5"/>
</dbReference>
<dbReference type="RefSeq" id="WP_408611202.1">
    <property type="nucleotide sequence ID" value="NZ_JACRSX010000022.1"/>
</dbReference>
<organism evidence="1 2">
    <name type="scientific">Jutongia huaianensis</name>
    <dbReference type="NCBI Taxonomy" id="2763668"/>
    <lineage>
        <taxon>Bacteria</taxon>
        <taxon>Bacillati</taxon>
        <taxon>Bacillota</taxon>
        <taxon>Clostridia</taxon>
        <taxon>Lachnospirales</taxon>
        <taxon>Lachnospiraceae</taxon>
        <taxon>Jutongia</taxon>
    </lineage>
</organism>
<name>A0ABR7N4C3_9FIRM</name>
<reference evidence="1 2" key="1">
    <citation type="submission" date="2020-08" db="EMBL/GenBank/DDBJ databases">
        <title>Genome public.</title>
        <authorList>
            <person name="Liu C."/>
            <person name="Sun Q."/>
        </authorList>
    </citation>
    <scope>NUCLEOTIDE SEQUENCE [LARGE SCALE GENOMIC DNA]</scope>
    <source>
        <strain evidence="1 2">NSJ-37</strain>
    </source>
</reference>
<evidence type="ECO:0000313" key="2">
    <source>
        <dbReference type="Proteomes" id="UP000606193"/>
    </source>
</evidence>
<evidence type="ECO:0000313" key="1">
    <source>
        <dbReference type="EMBL" id="MBC8563464.1"/>
    </source>
</evidence>
<dbReference type="EMBL" id="JACRSX010000022">
    <property type="protein sequence ID" value="MBC8563464.1"/>
    <property type="molecule type" value="Genomic_DNA"/>
</dbReference>